<dbReference type="PROSITE" id="PS50292">
    <property type="entry name" value="PEROXIDASE_3"/>
    <property type="match status" value="1"/>
</dbReference>
<keyword evidence="1" id="KW-0575">Peroxidase</keyword>
<dbReference type="Pfam" id="PF03098">
    <property type="entry name" value="An_peroxidase"/>
    <property type="match status" value="1"/>
</dbReference>
<organism evidence="2 3">
    <name type="scientific">Pyrocoelia pectoralis</name>
    <dbReference type="NCBI Taxonomy" id="417401"/>
    <lineage>
        <taxon>Eukaryota</taxon>
        <taxon>Metazoa</taxon>
        <taxon>Ecdysozoa</taxon>
        <taxon>Arthropoda</taxon>
        <taxon>Hexapoda</taxon>
        <taxon>Insecta</taxon>
        <taxon>Pterygota</taxon>
        <taxon>Neoptera</taxon>
        <taxon>Endopterygota</taxon>
        <taxon>Coleoptera</taxon>
        <taxon>Polyphaga</taxon>
        <taxon>Elateriformia</taxon>
        <taxon>Elateroidea</taxon>
        <taxon>Lampyridae</taxon>
        <taxon>Lampyrinae</taxon>
        <taxon>Pyrocoelia</taxon>
    </lineage>
</organism>
<dbReference type="PANTHER" id="PTHR11475:SF125">
    <property type="entry name" value="GH11385P"/>
    <property type="match status" value="1"/>
</dbReference>
<dbReference type="InterPro" id="IPR037120">
    <property type="entry name" value="Haem_peroxidase_sf_animal"/>
</dbReference>
<evidence type="ECO:0000256" key="1">
    <source>
        <dbReference type="ARBA" id="ARBA00022559"/>
    </source>
</evidence>
<dbReference type="CDD" id="cd09823">
    <property type="entry name" value="peroxinectin_like"/>
    <property type="match status" value="1"/>
</dbReference>
<dbReference type="SUPFAM" id="SSF48113">
    <property type="entry name" value="Heme-dependent peroxidases"/>
    <property type="match status" value="1"/>
</dbReference>
<comment type="caution">
    <text evidence="2">The sequence shown here is derived from an EMBL/GenBank/DDBJ whole genome shotgun (WGS) entry which is preliminary data.</text>
</comment>
<dbReference type="InterPro" id="IPR010255">
    <property type="entry name" value="Haem_peroxidase_sf"/>
</dbReference>
<dbReference type="EMBL" id="JAVRBK010000001">
    <property type="protein sequence ID" value="KAK5650907.1"/>
    <property type="molecule type" value="Genomic_DNA"/>
</dbReference>
<name>A0AAN7VLG8_9COLE</name>
<gene>
    <name evidence="2" type="ORF">RI129_001936</name>
</gene>
<protein>
    <recommendedName>
        <fullName evidence="4">Peroxidase</fullName>
    </recommendedName>
</protein>
<dbReference type="AlphaFoldDB" id="A0AAN7VLG8"/>
<dbReference type="GO" id="GO:0006979">
    <property type="term" value="P:response to oxidative stress"/>
    <property type="evidence" value="ECO:0007669"/>
    <property type="project" value="InterPro"/>
</dbReference>
<dbReference type="PANTHER" id="PTHR11475">
    <property type="entry name" value="OXIDASE/PEROXIDASE"/>
    <property type="match status" value="1"/>
</dbReference>
<dbReference type="Gene3D" id="1.10.640.10">
    <property type="entry name" value="Haem peroxidase domain superfamily, animal type"/>
    <property type="match status" value="1"/>
</dbReference>
<keyword evidence="1" id="KW-0560">Oxidoreductase</keyword>
<accession>A0AAN7VLG8</accession>
<proteinExistence type="predicted"/>
<dbReference type="GO" id="GO:0020037">
    <property type="term" value="F:heme binding"/>
    <property type="evidence" value="ECO:0007669"/>
    <property type="project" value="InterPro"/>
</dbReference>
<reference evidence="2 3" key="1">
    <citation type="journal article" date="2024" name="Insects">
        <title>An Improved Chromosome-Level Genome Assembly of the Firefly Pyrocoelia pectoralis.</title>
        <authorList>
            <person name="Fu X."/>
            <person name="Meyer-Rochow V.B."/>
            <person name="Ballantyne L."/>
            <person name="Zhu X."/>
        </authorList>
    </citation>
    <scope>NUCLEOTIDE SEQUENCE [LARGE SCALE GENOMIC DNA]</scope>
    <source>
        <strain evidence="2">XCY_ONT2</strain>
    </source>
</reference>
<evidence type="ECO:0000313" key="2">
    <source>
        <dbReference type="EMBL" id="KAK5650907.1"/>
    </source>
</evidence>
<dbReference type="Proteomes" id="UP001329430">
    <property type="component" value="Chromosome 1"/>
</dbReference>
<evidence type="ECO:0008006" key="4">
    <source>
        <dbReference type="Google" id="ProtNLM"/>
    </source>
</evidence>
<dbReference type="InterPro" id="IPR019791">
    <property type="entry name" value="Haem_peroxidase_animal"/>
</dbReference>
<dbReference type="GO" id="GO:0004601">
    <property type="term" value="F:peroxidase activity"/>
    <property type="evidence" value="ECO:0007669"/>
    <property type="project" value="UniProtKB-KW"/>
</dbReference>
<sequence length="593" mass="67768">MSRISKRVLWKYLPDVYRSASQGQLIASAPHDEAINQEKNALVAIYATRHLKDLLRETGDLSISKFTLKGTPLGLQCSRRKSAHVEYRPLDGSCNGFEGANYGDDVQDIRRSVHRNFILPSPRLISTTVIHYNKTIECCSFDGTNLSPRYVHPLCAQISVPFDDPFYSELFVRCIPYVRSVSTIRSDCSFGPREQLNQATHCLDGSHIYGVDNAKLNQLRQFRNGLLRYSGTSSRMFLPKSSHPMNDCQYDDQNGTCYISGDTRVNMVPQLTLLHTLWLREHNRLATKLKWINAHWNDEKLFQEARRIVIATVQHITYGEWLPIILGSNAIDKPDFPTKASEVDPRTSNSFATAAIKFFNSLFDDYIGTYDHHRKLQRLYILKDYFNKPNILEDNFNGLIRGLATQESLKLDLNYVDSIKNHLFQSKGHGYDAISLDIQRGRDHGLPTYTSFRSLIGYPNVTEFSELEDVIPMKHLNLLREVYKSPEDIDVLVGGMAEKPLRNSLLGPTFSYIIREQMMRTKNAFTDAQLREIQKVTLARIFCDNSDDIKFMQLNVFKQITGSNPLLSCLGNDIPHLNLKPWMSTDQNVGGRN</sequence>
<keyword evidence="3" id="KW-1185">Reference proteome</keyword>
<evidence type="ECO:0000313" key="3">
    <source>
        <dbReference type="Proteomes" id="UP001329430"/>
    </source>
</evidence>